<dbReference type="GO" id="GO:0009061">
    <property type="term" value="P:anaerobic respiration"/>
    <property type="evidence" value="ECO:0007669"/>
    <property type="project" value="TreeGrafter"/>
</dbReference>
<dbReference type="Proteomes" id="UP000255355">
    <property type="component" value="Unassembled WGS sequence"/>
</dbReference>
<feature type="domain" description="Molybdopterin dinucleotide-binding" evidence="7">
    <location>
        <begin position="655"/>
        <end position="767"/>
    </location>
</feature>
<evidence type="ECO:0000259" key="6">
    <source>
        <dbReference type="Pfam" id="PF00384"/>
    </source>
</evidence>
<dbReference type="InterPro" id="IPR009010">
    <property type="entry name" value="Asp_de-COase-like_dom_sf"/>
</dbReference>
<dbReference type="Pfam" id="PF18364">
    <property type="entry name" value="Molybdopterin_N"/>
    <property type="match status" value="1"/>
</dbReference>
<dbReference type="Gene3D" id="3.40.50.740">
    <property type="match status" value="1"/>
</dbReference>
<feature type="domain" description="Molybdopterin oxidoreductase N-terminal" evidence="8">
    <location>
        <begin position="39"/>
        <end position="79"/>
    </location>
</feature>
<evidence type="ECO:0000256" key="3">
    <source>
        <dbReference type="ARBA" id="ARBA00022505"/>
    </source>
</evidence>
<dbReference type="SUPFAM" id="SSF53706">
    <property type="entry name" value="Formate dehydrogenase/DMSO reductase, domains 1-3"/>
    <property type="match status" value="1"/>
</dbReference>
<dbReference type="GO" id="GO:0030151">
    <property type="term" value="F:molybdenum ion binding"/>
    <property type="evidence" value="ECO:0007669"/>
    <property type="project" value="TreeGrafter"/>
</dbReference>
<dbReference type="EMBL" id="QQAZ01000001">
    <property type="protein sequence ID" value="RDI55494.1"/>
    <property type="molecule type" value="Genomic_DNA"/>
</dbReference>
<evidence type="ECO:0000259" key="7">
    <source>
        <dbReference type="Pfam" id="PF01568"/>
    </source>
</evidence>
<comment type="similarity">
    <text evidence="2">Belongs to the prokaryotic molybdopterin-containing oxidoreductase family.</text>
</comment>
<dbReference type="SUPFAM" id="SSF50692">
    <property type="entry name" value="ADC-like"/>
    <property type="match status" value="1"/>
</dbReference>
<evidence type="ECO:0000259" key="8">
    <source>
        <dbReference type="Pfam" id="PF18364"/>
    </source>
</evidence>
<evidence type="ECO:0000313" key="9">
    <source>
        <dbReference type="EMBL" id="RDI55494.1"/>
    </source>
</evidence>
<dbReference type="CDD" id="cd02793">
    <property type="entry name" value="MopB_CT_DMSOR-BSOR-TMAOR"/>
    <property type="match status" value="1"/>
</dbReference>
<evidence type="ECO:0000256" key="5">
    <source>
        <dbReference type="ARBA" id="ARBA00023002"/>
    </source>
</evidence>
<keyword evidence="4" id="KW-0479">Metal-binding</keyword>
<dbReference type="CDD" id="cd02769">
    <property type="entry name" value="MopB_DMSOR-BSOR-TMAOR"/>
    <property type="match status" value="1"/>
</dbReference>
<dbReference type="PANTHER" id="PTHR43742:SF10">
    <property type="entry name" value="TRIMETHYLAMINE-N-OXIDE REDUCTASE 2"/>
    <property type="match status" value="1"/>
</dbReference>
<dbReference type="Gene3D" id="3.40.228.10">
    <property type="entry name" value="Dimethylsulfoxide Reductase, domain 2"/>
    <property type="match status" value="1"/>
</dbReference>
<keyword evidence="10" id="KW-1185">Reference proteome</keyword>
<dbReference type="STRING" id="1210089.GCA_001613165_04615"/>
<dbReference type="InterPro" id="IPR006656">
    <property type="entry name" value="Mopterin_OxRdtase"/>
</dbReference>
<comment type="caution">
    <text evidence="9">The sequence shown here is derived from an EMBL/GenBank/DDBJ whole genome shotgun (WGS) entry which is preliminary data.</text>
</comment>
<dbReference type="AlphaFoldDB" id="A0A370HE25"/>
<sequence length="800" mass="87798">MTTRECCHSDIKLVARPSSLCGRDRLSVAGVTVEIMTTHLTHWGAFEAAGDGERLTEVRPWRGDPEPMPLIENVASAQHHPTRIDRPHVRQGWLEHGPGAPRRGEEPFVPVSWEKALELLSGELRRVYGEYGAGSVYAGSYGWASAGRFHHAQSQVHRFLNCLGGYVRHVNSYSLGTSTVLMPYVLCDLYWLLGHGTAKSVLAEHSDLVVAFGGLSPKNAAVSPGGVSRHNARTWMAQASERGCRFVTVAPLRDDTPAEAQAEWIAPRPNTDAALMLALAQVLDSEGLADNDFLDRYTVGFDRFARYLRGEADGVVKDPAWAETITGVPADRIRALAREMAGRRTFITVSWSLQRARHGEQPLWLGVVLAAMLGQIGLPGGGFGHGYGSAANVGEPTRQLRVPHLPQGENGVDAFIPVARIADMLLNPGAPYRYNGQELEYPDIRLVYWAGGNPFHHHQNLARLREAFARPDTVVVHDAFWTGTTRHADIVLPATMTIERDDFGAGDNDRMFFPMRALTRPHGEARDDYAIFADLSERLGIGKEFTEGRTTEEWLRHLYDRWRAELGERGEGIPEFDEFWAGDGLELPVSEPAQVAFADFRADPQAHPLTTPTGRIEIFSETIDGYGYADCPGHPVWLEPEDWLGSPEAARFPIQLVANQPRSKLHSQLDVGAHSRSTKVAGREPVRLHPDDAAARGVHDGEIVRLFNDRGSCLAGLVVDEAVRPGVAQLSTGAWYDPDPADPSFCRHGNPNVLTADRPSSTLSQGCTGQLTLVEIEAYRDAPPDLSVLHPPATAESARG</sequence>
<dbReference type="Gene3D" id="3.90.55.10">
    <property type="entry name" value="Dimethylsulfoxide Reductase, domain 3"/>
    <property type="match status" value="1"/>
</dbReference>
<feature type="domain" description="Molybdopterin oxidoreductase" evidence="6">
    <location>
        <begin position="83"/>
        <end position="538"/>
    </location>
</feature>
<comment type="cofactor">
    <cofactor evidence="1">
        <name>Mo-bis(molybdopterin guanine dinucleotide)</name>
        <dbReference type="ChEBI" id="CHEBI:60539"/>
    </cofactor>
</comment>
<name>A0A370HE25_9NOCA</name>
<keyword evidence="3" id="KW-0500">Molybdenum</keyword>
<proteinExistence type="inferred from homology"/>
<dbReference type="GO" id="GO:0009055">
    <property type="term" value="F:electron transfer activity"/>
    <property type="evidence" value="ECO:0007669"/>
    <property type="project" value="TreeGrafter"/>
</dbReference>
<dbReference type="GO" id="GO:0030288">
    <property type="term" value="C:outer membrane-bounded periplasmic space"/>
    <property type="evidence" value="ECO:0007669"/>
    <property type="project" value="TreeGrafter"/>
</dbReference>
<dbReference type="GO" id="GO:0016491">
    <property type="term" value="F:oxidoreductase activity"/>
    <property type="evidence" value="ECO:0007669"/>
    <property type="project" value="UniProtKB-KW"/>
</dbReference>
<evidence type="ECO:0000256" key="2">
    <source>
        <dbReference type="ARBA" id="ARBA00010312"/>
    </source>
</evidence>
<evidence type="ECO:0000256" key="1">
    <source>
        <dbReference type="ARBA" id="ARBA00001942"/>
    </source>
</evidence>
<gene>
    <name evidence="9" type="ORF">DFR68_101327</name>
</gene>
<protein>
    <submittedName>
        <fullName evidence="9">Biotin/methionine sulfoxide reductase</fullName>
    </submittedName>
</protein>
<dbReference type="InterPro" id="IPR041954">
    <property type="entry name" value="CT_DMSOR/BSOR/TMAOR"/>
</dbReference>
<dbReference type="GO" id="GO:0043546">
    <property type="term" value="F:molybdopterin cofactor binding"/>
    <property type="evidence" value="ECO:0007669"/>
    <property type="project" value="InterPro"/>
</dbReference>
<accession>A0A370HE25</accession>
<evidence type="ECO:0000313" key="10">
    <source>
        <dbReference type="Proteomes" id="UP000255355"/>
    </source>
</evidence>
<evidence type="ECO:0000256" key="4">
    <source>
        <dbReference type="ARBA" id="ARBA00022723"/>
    </source>
</evidence>
<reference evidence="9 10" key="1">
    <citation type="submission" date="2018-07" db="EMBL/GenBank/DDBJ databases">
        <title>Genomic Encyclopedia of Type Strains, Phase IV (KMG-IV): sequencing the most valuable type-strain genomes for metagenomic binning, comparative biology and taxonomic classification.</title>
        <authorList>
            <person name="Goeker M."/>
        </authorList>
    </citation>
    <scope>NUCLEOTIDE SEQUENCE [LARGE SCALE GENOMIC DNA]</scope>
    <source>
        <strain evidence="9 10">DSM 44952</strain>
    </source>
</reference>
<dbReference type="InterPro" id="IPR006657">
    <property type="entry name" value="MoPterin_dinucl-bd_dom"/>
</dbReference>
<dbReference type="Pfam" id="PF01568">
    <property type="entry name" value="Molydop_binding"/>
    <property type="match status" value="1"/>
</dbReference>
<dbReference type="Pfam" id="PF00384">
    <property type="entry name" value="Molybdopterin"/>
    <property type="match status" value="1"/>
</dbReference>
<dbReference type="PANTHER" id="PTHR43742">
    <property type="entry name" value="TRIMETHYLAMINE-N-OXIDE REDUCTASE"/>
    <property type="match status" value="1"/>
</dbReference>
<keyword evidence="5" id="KW-0560">Oxidoreductase</keyword>
<dbReference type="InterPro" id="IPR041460">
    <property type="entry name" value="Molybdopterin_N"/>
</dbReference>
<dbReference type="Gene3D" id="2.40.40.20">
    <property type="match status" value="1"/>
</dbReference>
<dbReference type="InterPro" id="IPR050612">
    <property type="entry name" value="Prok_Mopterin_Oxidored"/>
</dbReference>
<organism evidence="9 10">
    <name type="scientific">Nocardia mexicana</name>
    <dbReference type="NCBI Taxonomy" id="279262"/>
    <lineage>
        <taxon>Bacteria</taxon>
        <taxon>Bacillati</taxon>
        <taxon>Actinomycetota</taxon>
        <taxon>Actinomycetes</taxon>
        <taxon>Mycobacteriales</taxon>
        <taxon>Nocardiaceae</taxon>
        <taxon>Nocardia</taxon>
    </lineage>
</organism>